<dbReference type="AlphaFoldDB" id="A0AAQ3L5L4"/>
<gene>
    <name evidence="1" type="ORF">Cni_G29516</name>
</gene>
<evidence type="ECO:0000313" key="2">
    <source>
        <dbReference type="Proteomes" id="UP001327560"/>
    </source>
</evidence>
<protein>
    <submittedName>
        <fullName evidence="1">Uncharacterized protein</fullName>
    </submittedName>
</protein>
<organism evidence="1 2">
    <name type="scientific">Canna indica</name>
    <name type="common">Indian-shot</name>
    <dbReference type="NCBI Taxonomy" id="4628"/>
    <lineage>
        <taxon>Eukaryota</taxon>
        <taxon>Viridiplantae</taxon>
        <taxon>Streptophyta</taxon>
        <taxon>Embryophyta</taxon>
        <taxon>Tracheophyta</taxon>
        <taxon>Spermatophyta</taxon>
        <taxon>Magnoliopsida</taxon>
        <taxon>Liliopsida</taxon>
        <taxon>Zingiberales</taxon>
        <taxon>Cannaceae</taxon>
        <taxon>Canna</taxon>
    </lineage>
</organism>
<proteinExistence type="predicted"/>
<name>A0AAQ3L5L4_9LILI</name>
<keyword evidence="2" id="KW-1185">Reference proteome</keyword>
<dbReference type="EMBL" id="CP136898">
    <property type="protein sequence ID" value="WOL20710.1"/>
    <property type="molecule type" value="Genomic_DNA"/>
</dbReference>
<evidence type="ECO:0000313" key="1">
    <source>
        <dbReference type="EMBL" id="WOL20710.1"/>
    </source>
</evidence>
<accession>A0AAQ3L5L4</accession>
<sequence>MGVLGSALTDMVFLLTNSVVIQVALLGNMDWSRPLLQRTFQANEDWDAFFMIFLKEQNARLDARRFRPFLERVLQILQEQQRD</sequence>
<reference evidence="1 2" key="1">
    <citation type="submission" date="2023-10" db="EMBL/GenBank/DDBJ databases">
        <title>Chromosome-scale genome assembly provides insights into flower coloration mechanisms of Canna indica.</title>
        <authorList>
            <person name="Li C."/>
        </authorList>
    </citation>
    <scope>NUCLEOTIDE SEQUENCE [LARGE SCALE GENOMIC DNA]</scope>
    <source>
        <tissue evidence="1">Flower</tissue>
    </source>
</reference>
<dbReference type="Proteomes" id="UP001327560">
    <property type="component" value="Chromosome 9"/>
</dbReference>